<dbReference type="Pfam" id="PF05686">
    <property type="entry name" value="Glyco_transf_90"/>
    <property type="match status" value="1"/>
</dbReference>
<proteinExistence type="inferred from homology"/>
<name>A0ABD3NJE0_9STRA</name>
<comment type="similarity">
    <text evidence="1">Belongs to the glycosyltransferase 90 family.</text>
</comment>
<accession>A0ABD3NJE0</accession>
<dbReference type="GO" id="GO:0016740">
    <property type="term" value="F:transferase activity"/>
    <property type="evidence" value="ECO:0007669"/>
    <property type="project" value="UniProtKB-KW"/>
</dbReference>
<dbReference type="PANTHER" id="PTHR12203">
    <property type="entry name" value="KDEL LYS-ASP-GLU-LEU CONTAINING - RELATED"/>
    <property type="match status" value="1"/>
</dbReference>
<keyword evidence="3" id="KW-1133">Transmembrane helix</keyword>
<evidence type="ECO:0000313" key="5">
    <source>
        <dbReference type="EMBL" id="KAL3776030.1"/>
    </source>
</evidence>
<dbReference type="InterPro" id="IPR006598">
    <property type="entry name" value="CAP10"/>
</dbReference>
<keyword evidence="3" id="KW-0472">Membrane</keyword>
<evidence type="ECO:0000313" key="6">
    <source>
        <dbReference type="Proteomes" id="UP001530400"/>
    </source>
</evidence>
<reference evidence="5 6" key="1">
    <citation type="submission" date="2024-10" db="EMBL/GenBank/DDBJ databases">
        <title>Updated reference genomes for cyclostephanoid diatoms.</title>
        <authorList>
            <person name="Roberts W.R."/>
            <person name="Alverson A.J."/>
        </authorList>
    </citation>
    <scope>NUCLEOTIDE SEQUENCE [LARGE SCALE GENOMIC DNA]</scope>
    <source>
        <strain evidence="5 6">AJA010-31</strain>
    </source>
</reference>
<protein>
    <recommendedName>
        <fullName evidence="4">Glycosyl transferase CAP10 domain-containing protein</fullName>
    </recommendedName>
</protein>
<dbReference type="EMBL" id="JALLPJ020001122">
    <property type="protein sequence ID" value="KAL3776030.1"/>
    <property type="molecule type" value="Genomic_DNA"/>
</dbReference>
<dbReference type="Proteomes" id="UP001530400">
    <property type="component" value="Unassembled WGS sequence"/>
</dbReference>
<evidence type="ECO:0000256" key="3">
    <source>
        <dbReference type="SAM" id="Phobius"/>
    </source>
</evidence>
<feature type="transmembrane region" description="Helical" evidence="3">
    <location>
        <begin position="34"/>
        <end position="53"/>
    </location>
</feature>
<evidence type="ECO:0000256" key="1">
    <source>
        <dbReference type="ARBA" id="ARBA00010118"/>
    </source>
</evidence>
<keyword evidence="6" id="KW-1185">Reference proteome</keyword>
<gene>
    <name evidence="5" type="ORF">ACHAWO_010188</name>
</gene>
<feature type="domain" description="Glycosyl transferase CAP10" evidence="4">
    <location>
        <begin position="152"/>
        <end position="424"/>
    </location>
</feature>
<comment type="caution">
    <text evidence="5">The sequence shown here is derived from an EMBL/GenBank/DDBJ whole genome shotgun (WGS) entry which is preliminary data.</text>
</comment>
<organism evidence="5 6">
    <name type="scientific">Cyclotella atomus</name>
    <dbReference type="NCBI Taxonomy" id="382360"/>
    <lineage>
        <taxon>Eukaryota</taxon>
        <taxon>Sar</taxon>
        <taxon>Stramenopiles</taxon>
        <taxon>Ochrophyta</taxon>
        <taxon>Bacillariophyta</taxon>
        <taxon>Coscinodiscophyceae</taxon>
        <taxon>Thalassiosirophycidae</taxon>
        <taxon>Stephanodiscales</taxon>
        <taxon>Stephanodiscaceae</taxon>
        <taxon>Cyclotella</taxon>
    </lineage>
</organism>
<dbReference type="AlphaFoldDB" id="A0ABD3NJE0"/>
<sequence length="452" mass="51967">MKRRYVGHTTCAKVTIENPKIHNQKLKYRRTTTVQVGLLVALAIISLTASKIFRPVDSGLNLPTVEQWQRLHDAQQSSTQNLTISNAFVSTFRDVMLRPVFDMENAVPLILHNGQLLCRAAHKHQIMNMRVLSTLQMISRGLDLNYYHSTLPLQDVGLPILLMNGDGMGCNVATHTDIMLFPRLSWAVPAPKHGDDWCHGIGMVSYETWNAFHKTHDKHFTWDATFANDEKRYPWETKIPKVVWRGTTTHEQTQFGDAEFLDIPRAKLVKASIDNPEIIDAGFTAIIQKFEKDKEELAKQTRVADFIKTVDQMKYKAFFDIDGNNWSSRFIMLLCTNSVVVKIDPDYVDYFYEDLIPNLHFIPASLENMTEVARYVVDPNNDEEMKYVVKAANSWCKRTVTEEVLVRDEMFQLEAYESALGAYEESNHWIDDWRSLRSSSVINDLVECNVAR</sequence>
<keyword evidence="3" id="KW-0812">Transmembrane</keyword>
<evidence type="ECO:0000256" key="2">
    <source>
        <dbReference type="ARBA" id="ARBA00022679"/>
    </source>
</evidence>
<evidence type="ECO:0000259" key="4">
    <source>
        <dbReference type="SMART" id="SM00672"/>
    </source>
</evidence>
<dbReference type="PANTHER" id="PTHR12203:SF35">
    <property type="entry name" value="PROTEIN O-GLUCOSYLTRANSFERASE 1"/>
    <property type="match status" value="1"/>
</dbReference>
<dbReference type="SMART" id="SM00672">
    <property type="entry name" value="CAP10"/>
    <property type="match status" value="1"/>
</dbReference>
<keyword evidence="2" id="KW-0808">Transferase</keyword>
<dbReference type="InterPro" id="IPR051091">
    <property type="entry name" value="O-Glucosyltr/Glycosyltrsf_90"/>
</dbReference>